<feature type="compositionally biased region" description="Low complexity" evidence="1">
    <location>
        <begin position="44"/>
        <end position="58"/>
    </location>
</feature>
<sequence length="123" mass="12330">MSELRPVVLAGRTVWIESDEVPASAPATAAPPASGPNHPALTRTSAGSGPATPAPGAAEMAQIGPTLEAVLEPIKASCRTLPSLSEVTVEVSLGFKGSVGFFVAKGEANGAVKVAVKWSPGKD</sequence>
<comment type="caution">
    <text evidence="3">The sequence shown here is derived from an EMBL/GenBank/DDBJ whole genome shotgun (WGS) entry which is preliminary data.</text>
</comment>
<name>A0ABW7G2Q6_9BURK</name>
<dbReference type="EMBL" id="JBIGIA010000003">
    <property type="protein sequence ID" value="MFG6456224.1"/>
    <property type="molecule type" value="Genomic_DNA"/>
</dbReference>
<evidence type="ECO:0000256" key="1">
    <source>
        <dbReference type="SAM" id="MobiDB-lite"/>
    </source>
</evidence>
<reference evidence="3 4" key="1">
    <citation type="submission" date="2024-09" db="EMBL/GenBank/DDBJ databases">
        <title>Novel species of the genus Pelomonas and Roseateles isolated from streams.</title>
        <authorList>
            <person name="Lu H."/>
        </authorList>
    </citation>
    <scope>NUCLEOTIDE SEQUENCE [LARGE SCALE GENOMIC DNA]</scope>
    <source>
        <strain evidence="3 4">BYS96W</strain>
    </source>
</reference>
<dbReference type="Proteomes" id="UP001606305">
    <property type="component" value="Unassembled WGS sequence"/>
</dbReference>
<accession>A0ABW7G2Q6</accession>
<protein>
    <submittedName>
        <fullName evidence="3">CU044_2847 family protein</fullName>
    </submittedName>
</protein>
<feature type="region of interest" description="Disordered" evidence="1">
    <location>
        <begin position="22"/>
        <end position="58"/>
    </location>
</feature>
<dbReference type="NCBIfam" id="NF041216">
    <property type="entry name" value="CU044_2847_fam"/>
    <property type="match status" value="1"/>
</dbReference>
<evidence type="ECO:0000259" key="2">
    <source>
        <dbReference type="Pfam" id="PF19493"/>
    </source>
</evidence>
<proteinExistence type="predicted"/>
<feature type="compositionally biased region" description="Low complexity" evidence="1">
    <location>
        <begin position="22"/>
        <end position="36"/>
    </location>
</feature>
<organism evidence="3 4">
    <name type="scientific">Pelomonas nitida</name>
    <dbReference type="NCBI Taxonomy" id="3299027"/>
    <lineage>
        <taxon>Bacteria</taxon>
        <taxon>Pseudomonadati</taxon>
        <taxon>Pseudomonadota</taxon>
        <taxon>Betaproteobacteria</taxon>
        <taxon>Burkholderiales</taxon>
        <taxon>Sphaerotilaceae</taxon>
        <taxon>Roseateles</taxon>
    </lineage>
</organism>
<gene>
    <name evidence="3" type="ORF">ACG00X_05210</name>
</gene>
<dbReference type="RefSeq" id="WP_394486943.1">
    <property type="nucleotide sequence ID" value="NZ_JBIGIA010000003.1"/>
</dbReference>
<evidence type="ECO:0000313" key="3">
    <source>
        <dbReference type="EMBL" id="MFG6456224.1"/>
    </source>
</evidence>
<dbReference type="Pfam" id="PF19493">
    <property type="entry name" value="Trypco1"/>
    <property type="match status" value="1"/>
</dbReference>
<feature type="domain" description="Trypsin-co-occurring" evidence="2">
    <location>
        <begin position="11"/>
        <end position="119"/>
    </location>
</feature>
<keyword evidence="4" id="KW-1185">Reference proteome</keyword>
<evidence type="ECO:0000313" key="4">
    <source>
        <dbReference type="Proteomes" id="UP001606305"/>
    </source>
</evidence>
<dbReference type="InterPro" id="IPR045794">
    <property type="entry name" value="Trypco1"/>
</dbReference>